<comment type="caution">
    <text evidence="1">The sequence shown here is derived from an EMBL/GenBank/DDBJ whole genome shotgun (WGS) entry which is preliminary data.</text>
</comment>
<keyword evidence="2" id="KW-1185">Reference proteome</keyword>
<evidence type="ECO:0000313" key="1">
    <source>
        <dbReference type="EMBL" id="KAJ1934175.1"/>
    </source>
</evidence>
<protein>
    <submittedName>
        <fullName evidence="1">Uncharacterized protein</fullName>
    </submittedName>
</protein>
<gene>
    <name evidence="1" type="ORF">FBU59_005784</name>
</gene>
<dbReference type="EMBL" id="JANBPW010004755">
    <property type="protein sequence ID" value="KAJ1934175.1"/>
    <property type="molecule type" value="Genomic_DNA"/>
</dbReference>
<name>A0ACC1J1S5_9FUNG</name>
<dbReference type="Proteomes" id="UP001150603">
    <property type="component" value="Unassembled WGS sequence"/>
</dbReference>
<feature type="non-terminal residue" evidence="1">
    <location>
        <position position="1"/>
    </location>
</feature>
<evidence type="ECO:0000313" key="2">
    <source>
        <dbReference type="Proteomes" id="UP001150603"/>
    </source>
</evidence>
<reference evidence="1" key="1">
    <citation type="submission" date="2022-07" db="EMBL/GenBank/DDBJ databases">
        <title>Phylogenomic reconstructions and comparative analyses of Kickxellomycotina fungi.</title>
        <authorList>
            <person name="Reynolds N.K."/>
            <person name="Stajich J.E."/>
            <person name="Barry K."/>
            <person name="Grigoriev I.V."/>
            <person name="Crous P."/>
            <person name="Smith M.E."/>
        </authorList>
    </citation>
    <scope>NUCLEOTIDE SEQUENCE</scope>
    <source>
        <strain evidence="1">NRRL 5244</strain>
    </source>
</reference>
<sequence>QQQIVAPSLPPLELLAYASSRTEAASSSSPRQSVRLPPIAHLSPPSPESSPASLQDGLTATQQVETSIVTVRGSTQEPVVTAASTTIVGGDPAKPFMCSLCNARFGRLEHVKRHHMVHTNERPFSCPTCKKTFARKDNMIQHVRAHERKKAHLTL</sequence>
<organism evidence="1 2">
    <name type="scientific">Linderina macrospora</name>
    <dbReference type="NCBI Taxonomy" id="4868"/>
    <lineage>
        <taxon>Eukaryota</taxon>
        <taxon>Fungi</taxon>
        <taxon>Fungi incertae sedis</taxon>
        <taxon>Zoopagomycota</taxon>
        <taxon>Kickxellomycotina</taxon>
        <taxon>Kickxellomycetes</taxon>
        <taxon>Kickxellales</taxon>
        <taxon>Kickxellaceae</taxon>
        <taxon>Linderina</taxon>
    </lineage>
</organism>
<accession>A0ACC1J1S5</accession>
<proteinExistence type="predicted"/>